<feature type="transmembrane region" description="Helical" evidence="5">
    <location>
        <begin position="12"/>
        <end position="31"/>
    </location>
</feature>
<feature type="domain" description="Peptidase S49" evidence="6">
    <location>
        <begin position="143"/>
        <end position="287"/>
    </location>
</feature>
<dbReference type="AlphaFoldDB" id="A0ABD5U0L2"/>
<evidence type="ECO:0000256" key="4">
    <source>
        <dbReference type="ARBA" id="ARBA00022825"/>
    </source>
</evidence>
<name>A0ABD5U0L2_9EURY</name>
<keyword evidence="2" id="KW-0645">Protease</keyword>
<dbReference type="RefSeq" id="WP_379697548.1">
    <property type="nucleotide sequence ID" value="NZ_JBHSXH010000015.1"/>
</dbReference>
<evidence type="ECO:0000256" key="2">
    <source>
        <dbReference type="ARBA" id="ARBA00022670"/>
    </source>
</evidence>
<comment type="caution">
    <text evidence="7">The sequence shown here is derived from an EMBL/GenBank/DDBJ whole genome shotgun (WGS) entry which is preliminary data.</text>
</comment>
<dbReference type="SUPFAM" id="SSF52096">
    <property type="entry name" value="ClpP/crotonase"/>
    <property type="match status" value="1"/>
</dbReference>
<evidence type="ECO:0000259" key="6">
    <source>
        <dbReference type="Pfam" id="PF01343"/>
    </source>
</evidence>
<reference evidence="7 8" key="1">
    <citation type="journal article" date="2019" name="Int. J. Syst. Evol. Microbiol.">
        <title>The Global Catalogue of Microorganisms (GCM) 10K type strain sequencing project: providing services to taxonomists for standard genome sequencing and annotation.</title>
        <authorList>
            <consortium name="The Broad Institute Genomics Platform"/>
            <consortium name="The Broad Institute Genome Sequencing Center for Infectious Disease"/>
            <person name="Wu L."/>
            <person name="Ma J."/>
        </authorList>
    </citation>
    <scope>NUCLEOTIDE SEQUENCE [LARGE SCALE GENOMIC DNA]</scope>
    <source>
        <strain evidence="7 8">YIM 94188</strain>
    </source>
</reference>
<dbReference type="InterPro" id="IPR029045">
    <property type="entry name" value="ClpP/crotonase-like_dom_sf"/>
</dbReference>
<organism evidence="7 8">
    <name type="scientific">Halopelagius fulvigenes</name>
    <dbReference type="NCBI Taxonomy" id="1198324"/>
    <lineage>
        <taxon>Archaea</taxon>
        <taxon>Methanobacteriati</taxon>
        <taxon>Methanobacteriota</taxon>
        <taxon>Stenosarchaea group</taxon>
        <taxon>Halobacteria</taxon>
        <taxon>Halobacteriales</taxon>
        <taxon>Haloferacaceae</taxon>
    </lineage>
</organism>
<evidence type="ECO:0000256" key="1">
    <source>
        <dbReference type="ARBA" id="ARBA00008683"/>
    </source>
</evidence>
<proteinExistence type="inferred from homology"/>
<keyword evidence="5" id="KW-0812">Transmembrane</keyword>
<gene>
    <name evidence="7" type="primary">sppA</name>
    <name evidence="7" type="ORF">ACFQEV_14780</name>
</gene>
<dbReference type="GO" id="GO:0008236">
    <property type="term" value="F:serine-type peptidase activity"/>
    <property type="evidence" value="ECO:0007669"/>
    <property type="project" value="UniProtKB-KW"/>
</dbReference>
<dbReference type="InterPro" id="IPR004635">
    <property type="entry name" value="Pept_S49_SppA"/>
</dbReference>
<keyword evidence="5" id="KW-0472">Membrane</keyword>
<evidence type="ECO:0000313" key="7">
    <source>
        <dbReference type="EMBL" id="MFC6826245.1"/>
    </source>
</evidence>
<dbReference type="Gene3D" id="3.90.226.10">
    <property type="entry name" value="2-enoyl-CoA Hydratase, Chain A, domain 1"/>
    <property type="match status" value="1"/>
</dbReference>
<keyword evidence="4" id="KW-0720">Serine protease</keyword>
<dbReference type="GO" id="GO:0006508">
    <property type="term" value="P:proteolysis"/>
    <property type="evidence" value="ECO:0007669"/>
    <property type="project" value="UniProtKB-KW"/>
</dbReference>
<dbReference type="InterPro" id="IPR002142">
    <property type="entry name" value="Peptidase_S49"/>
</dbReference>
<accession>A0ABD5U0L2</accession>
<keyword evidence="5" id="KW-1133">Transmembrane helix</keyword>
<dbReference type="EMBL" id="JBHSXH010000015">
    <property type="protein sequence ID" value="MFC6826245.1"/>
    <property type="molecule type" value="Genomic_DNA"/>
</dbReference>
<comment type="similarity">
    <text evidence="1">Belongs to the peptidase S49 family.</text>
</comment>
<keyword evidence="3" id="KW-0378">Hydrolase</keyword>
<dbReference type="NCBIfam" id="TIGR00706">
    <property type="entry name" value="SppA_dom"/>
    <property type="match status" value="1"/>
</dbReference>
<keyword evidence="8" id="KW-1185">Reference proteome</keyword>
<dbReference type="InterPro" id="IPR047272">
    <property type="entry name" value="S49_SppA_C"/>
</dbReference>
<dbReference type="CDD" id="cd07023">
    <property type="entry name" value="S49_Sppa_N_C"/>
    <property type="match status" value="1"/>
</dbReference>
<evidence type="ECO:0000256" key="3">
    <source>
        <dbReference type="ARBA" id="ARBA00022801"/>
    </source>
</evidence>
<protein>
    <submittedName>
        <fullName evidence="7">Signal peptide peptidase SppA</fullName>
    </submittedName>
</protein>
<dbReference type="PANTHER" id="PTHR42987">
    <property type="entry name" value="PEPTIDASE S49"/>
    <property type="match status" value="1"/>
</dbReference>
<sequence>MTAGRRTAVARAAVVLLVAAVVAAVGWYLFVAAPDDLADLLGTVLVVCVVGVGVRLGARLADRTHPDYDVAEVAVEGPITRDGGPGPAPGGSVGTPADDIVDGVRAADDDGGVDALVVKLNTPGGEVLPSEDIRRAVEEFDGPTVAYATDVCASGGYWIATGCDELWAHDVSVVGSIGVIGSSVNVSELADRLGVSYERFAAGKYKDAGTALKDVSEDERDYLQGIVDDYYEDFVERVAAGRGMDPQTVRDTEARVYLGEDAVELGLVDRVGTRDDVEDRVATLLGVDEVSVREFTPRRGVASRLRGGAAHVAYAFGAGVASAFDADDAADFRFRF</sequence>
<dbReference type="Pfam" id="PF01343">
    <property type="entry name" value="Peptidase_S49"/>
    <property type="match status" value="1"/>
</dbReference>
<dbReference type="PANTHER" id="PTHR42987:SF4">
    <property type="entry name" value="PROTEASE SOHB-RELATED"/>
    <property type="match status" value="1"/>
</dbReference>
<evidence type="ECO:0000313" key="8">
    <source>
        <dbReference type="Proteomes" id="UP001596408"/>
    </source>
</evidence>
<feature type="transmembrane region" description="Helical" evidence="5">
    <location>
        <begin position="37"/>
        <end position="58"/>
    </location>
</feature>
<dbReference type="Proteomes" id="UP001596408">
    <property type="component" value="Unassembled WGS sequence"/>
</dbReference>
<evidence type="ECO:0000256" key="5">
    <source>
        <dbReference type="SAM" id="Phobius"/>
    </source>
</evidence>